<dbReference type="AlphaFoldDB" id="A0A2X0JDD0"/>
<proteinExistence type="predicted"/>
<dbReference type="EMBL" id="QKYN01000038">
    <property type="protein sequence ID" value="RAG85638.1"/>
    <property type="molecule type" value="Genomic_DNA"/>
</dbReference>
<dbReference type="Proteomes" id="UP000248889">
    <property type="component" value="Unassembled WGS sequence"/>
</dbReference>
<accession>A0A2X0JDD0</accession>
<keyword evidence="3" id="KW-1185">Reference proteome</keyword>
<evidence type="ECO:0000313" key="3">
    <source>
        <dbReference type="Proteomes" id="UP000248889"/>
    </source>
</evidence>
<dbReference type="RefSeq" id="WP_111500600.1">
    <property type="nucleotide sequence ID" value="NZ_QKYN01000038.1"/>
</dbReference>
<sequence>MSDQIAAWLQRTLQRLQDAERDLAEERRRGAALRAENGTLRQRLAAAESRVSALQILAAGQGVPEPVPVPCRELRYERPVMNVAVGDLL</sequence>
<gene>
    <name evidence="2" type="ORF">DN069_10310</name>
</gene>
<evidence type="ECO:0000256" key="1">
    <source>
        <dbReference type="SAM" id="Coils"/>
    </source>
</evidence>
<organism evidence="2 3">
    <name type="scientific">Streptacidiphilus pinicola</name>
    <dbReference type="NCBI Taxonomy" id="2219663"/>
    <lineage>
        <taxon>Bacteria</taxon>
        <taxon>Bacillati</taxon>
        <taxon>Actinomycetota</taxon>
        <taxon>Actinomycetes</taxon>
        <taxon>Kitasatosporales</taxon>
        <taxon>Streptomycetaceae</taxon>
        <taxon>Streptacidiphilus</taxon>
    </lineage>
</organism>
<feature type="coiled-coil region" evidence="1">
    <location>
        <begin position="6"/>
        <end position="36"/>
    </location>
</feature>
<keyword evidence="1" id="KW-0175">Coiled coil</keyword>
<reference evidence="2 3" key="1">
    <citation type="submission" date="2018-06" db="EMBL/GenBank/DDBJ databases">
        <title>Streptacidiphilus pinicola sp. nov., isolated from pine grove soil.</title>
        <authorList>
            <person name="Roh S.G."/>
            <person name="Park S."/>
            <person name="Kim M.-K."/>
            <person name="Yun B.-R."/>
            <person name="Park J."/>
            <person name="Kim M.J."/>
            <person name="Kim Y.S."/>
            <person name="Kim S.B."/>
        </authorList>
    </citation>
    <scope>NUCLEOTIDE SEQUENCE [LARGE SCALE GENOMIC DNA]</scope>
    <source>
        <strain evidence="2 3">MMS16-CNU450</strain>
    </source>
</reference>
<protein>
    <submittedName>
        <fullName evidence="2">Uncharacterized protein</fullName>
    </submittedName>
</protein>
<name>A0A2X0JDD0_9ACTN</name>
<evidence type="ECO:0000313" key="2">
    <source>
        <dbReference type="EMBL" id="RAG85638.1"/>
    </source>
</evidence>
<comment type="caution">
    <text evidence="2">The sequence shown here is derived from an EMBL/GenBank/DDBJ whole genome shotgun (WGS) entry which is preliminary data.</text>
</comment>